<dbReference type="InterPro" id="IPR036279">
    <property type="entry name" value="5-3_exonuclease_C_sf"/>
</dbReference>
<dbReference type="GO" id="GO:0008409">
    <property type="term" value="F:5'-3' exonuclease activity"/>
    <property type="evidence" value="ECO:0007669"/>
    <property type="project" value="InterPro"/>
</dbReference>
<dbReference type="InterPro" id="IPR008918">
    <property type="entry name" value="HhH2"/>
</dbReference>
<dbReference type="InterPro" id="IPR012337">
    <property type="entry name" value="RNaseH-like_sf"/>
</dbReference>
<name>X1HJN2_9ZZZZ</name>
<sequence length="266" mass="28735">MIASLCRRVQPSDVQVFICSKDKDFEQLISAKVAMYDAKNDTVLDADSLLAKKGLTPAQTADVLALVGDAADNIPGVPGIGPKKAAALIQKYGNLDNLLAHCDEVPGAMGRNLRASTEAVNTARGLIALRSDTDLGQALDTAGWRESPEPELRQILSELGFKKFLSAIDELWPDSANQSPQAAPRTTSRAKYVLVNTEAKFGEFFAELSKQKTVALDTETTGLNPLQAQLVGMSFSWQAGQAYYLPFRAFLGQNTLAVDKHLPALR</sequence>
<dbReference type="GO" id="GO:0017108">
    <property type="term" value="F:5'-flap endonuclease activity"/>
    <property type="evidence" value="ECO:0007669"/>
    <property type="project" value="InterPro"/>
</dbReference>
<dbReference type="Pfam" id="PF01612">
    <property type="entry name" value="DNA_pol_A_exo1"/>
    <property type="match status" value="1"/>
</dbReference>
<dbReference type="Gene3D" id="3.30.420.10">
    <property type="entry name" value="Ribonuclease H-like superfamily/Ribonuclease H"/>
    <property type="match status" value="1"/>
</dbReference>
<evidence type="ECO:0000313" key="3">
    <source>
        <dbReference type="EMBL" id="GAH69697.1"/>
    </source>
</evidence>
<dbReference type="InterPro" id="IPR002562">
    <property type="entry name" value="3'-5'_exonuclease_dom"/>
</dbReference>
<dbReference type="Gene3D" id="1.10.150.20">
    <property type="entry name" value="5' to 3' exonuclease, C-terminal subdomain"/>
    <property type="match status" value="1"/>
</dbReference>
<dbReference type="Pfam" id="PF01367">
    <property type="entry name" value="5_3_exonuc"/>
    <property type="match status" value="1"/>
</dbReference>
<dbReference type="InterPro" id="IPR020045">
    <property type="entry name" value="DNA_polI_H3TH"/>
</dbReference>
<keyword evidence="1" id="KW-0238">DNA-binding</keyword>
<gene>
    <name evidence="3" type="ORF">S03H2_47177</name>
</gene>
<dbReference type="SMART" id="SM00475">
    <property type="entry name" value="53EXOc"/>
    <property type="match status" value="1"/>
</dbReference>
<evidence type="ECO:0000259" key="2">
    <source>
        <dbReference type="SMART" id="SM00475"/>
    </source>
</evidence>
<dbReference type="AlphaFoldDB" id="X1HJN2"/>
<feature type="domain" description="5'-3' exonuclease" evidence="2">
    <location>
        <begin position="1"/>
        <end position="145"/>
    </location>
</feature>
<dbReference type="InterPro" id="IPR002421">
    <property type="entry name" value="5-3_exonuclease"/>
</dbReference>
<feature type="non-terminal residue" evidence="3">
    <location>
        <position position="266"/>
    </location>
</feature>
<dbReference type="CDD" id="cd09898">
    <property type="entry name" value="H3TH_53EXO"/>
    <property type="match status" value="1"/>
</dbReference>
<dbReference type="InterPro" id="IPR029060">
    <property type="entry name" value="PIN-like_dom_sf"/>
</dbReference>
<dbReference type="GO" id="GO:0003677">
    <property type="term" value="F:DNA binding"/>
    <property type="evidence" value="ECO:0007669"/>
    <property type="project" value="UniProtKB-KW"/>
</dbReference>
<dbReference type="SUPFAM" id="SSF47807">
    <property type="entry name" value="5' to 3' exonuclease, C-terminal subdomain"/>
    <property type="match status" value="1"/>
</dbReference>
<dbReference type="PANTHER" id="PTHR42646">
    <property type="entry name" value="FLAP ENDONUCLEASE XNI"/>
    <property type="match status" value="1"/>
</dbReference>
<dbReference type="InterPro" id="IPR038969">
    <property type="entry name" value="FEN"/>
</dbReference>
<protein>
    <recommendedName>
        <fullName evidence="2">5'-3' exonuclease domain-containing protein</fullName>
    </recommendedName>
</protein>
<dbReference type="SUPFAM" id="SSF53098">
    <property type="entry name" value="Ribonuclease H-like"/>
    <property type="match status" value="1"/>
</dbReference>
<accession>X1HJN2</accession>
<reference evidence="3" key="1">
    <citation type="journal article" date="2014" name="Front. Microbiol.">
        <title>High frequency of phylogenetically diverse reductive dehalogenase-homologous genes in deep subseafloor sedimentary metagenomes.</title>
        <authorList>
            <person name="Kawai M."/>
            <person name="Futagami T."/>
            <person name="Toyoda A."/>
            <person name="Takaki Y."/>
            <person name="Nishi S."/>
            <person name="Hori S."/>
            <person name="Arai W."/>
            <person name="Tsubouchi T."/>
            <person name="Morono Y."/>
            <person name="Uchiyama I."/>
            <person name="Ito T."/>
            <person name="Fujiyama A."/>
            <person name="Inagaki F."/>
            <person name="Takami H."/>
        </authorList>
    </citation>
    <scope>NUCLEOTIDE SEQUENCE</scope>
    <source>
        <strain evidence="3">Expedition CK06-06</strain>
    </source>
</reference>
<proteinExistence type="predicted"/>
<dbReference type="GO" id="GO:0008408">
    <property type="term" value="F:3'-5' exonuclease activity"/>
    <property type="evidence" value="ECO:0007669"/>
    <property type="project" value="InterPro"/>
</dbReference>
<dbReference type="EMBL" id="BARU01029681">
    <property type="protein sequence ID" value="GAH69697.1"/>
    <property type="molecule type" value="Genomic_DNA"/>
</dbReference>
<dbReference type="Gene3D" id="3.40.50.1010">
    <property type="entry name" value="5'-nuclease"/>
    <property type="match status" value="1"/>
</dbReference>
<evidence type="ECO:0000256" key="1">
    <source>
        <dbReference type="ARBA" id="ARBA00023125"/>
    </source>
</evidence>
<dbReference type="GO" id="GO:0033567">
    <property type="term" value="P:DNA replication, Okazaki fragment processing"/>
    <property type="evidence" value="ECO:0007669"/>
    <property type="project" value="InterPro"/>
</dbReference>
<dbReference type="SUPFAM" id="SSF88723">
    <property type="entry name" value="PIN domain-like"/>
    <property type="match status" value="1"/>
</dbReference>
<dbReference type="SMART" id="SM00279">
    <property type="entry name" value="HhH2"/>
    <property type="match status" value="1"/>
</dbReference>
<dbReference type="PANTHER" id="PTHR42646:SF2">
    <property type="entry name" value="5'-3' EXONUCLEASE FAMILY PROTEIN"/>
    <property type="match status" value="1"/>
</dbReference>
<dbReference type="InterPro" id="IPR036397">
    <property type="entry name" value="RNaseH_sf"/>
</dbReference>
<dbReference type="FunFam" id="1.10.150.20:FF:000003">
    <property type="entry name" value="DNA polymerase I"/>
    <property type="match status" value="1"/>
</dbReference>
<comment type="caution">
    <text evidence="3">The sequence shown here is derived from an EMBL/GenBank/DDBJ whole genome shotgun (WGS) entry which is preliminary data.</text>
</comment>
<organism evidence="3">
    <name type="scientific">marine sediment metagenome</name>
    <dbReference type="NCBI Taxonomy" id="412755"/>
    <lineage>
        <taxon>unclassified sequences</taxon>
        <taxon>metagenomes</taxon>
        <taxon>ecological metagenomes</taxon>
    </lineage>
</organism>